<dbReference type="InterPro" id="IPR022742">
    <property type="entry name" value="Hydrolase_4"/>
</dbReference>
<protein>
    <submittedName>
        <fullName evidence="3">Lysophospholipase</fullName>
        <ecNumber evidence="3">3.1.1.5</ecNumber>
    </submittedName>
</protein>
<dbReference type="EC" id="3.1.1.5" evidence="3"/>
<dbReference type="GO" id="GO:0004622">
    <property type="term" value="F:phosphatidylcholine lysophospholipase activity"/>
    <property type="evidence" value="ECO:0007669"/>
    <property type="project" value="UniProtKB-EC"/>
</dbReference>
<evidence type="ECO:0000259" key="2">
    <source>
        <dbReference type="Pfam" id="PF12146"/>
    </source>
</evidence>
<dbReference type="RefSeq" id="WP_354432926.1">
    <property type="nucleotide sequence ID" value="NZ_JBEPLY010000001.1"/>
</dbReference>
<dbReference type="PANTHER" id="PTHR11614">
    <property type="entry name" value="PHOSPHOLIPASE-RELATED"/>
    <property type="match status" value="1"/>
</dbReference>
<gene>
    <name evidence="3" type="ORF">ABID12_000445</name>
</gene>
<feature type="region of interest" description="Disordered" evidence="1">
    <location>
        <begin position="164"/>
        <end position="184"/>
    </location>
</feature>
<dbReference type="InterPro" id="IPR000073">
    <property type="entry name" value="AB_hydrolase_1"/>
</dbReference>
<dbReference type="EMBL" id="JBEPLY010000001">
    <property type="protein sequence ID" value="MET3598524.1"/>
    <property type="molecule type" value="Genomic_DNA"/>
</dbReference>
<feature type="compositionally biased region" description="Basic and acidic residues" evidence="1">
    <location>
        <begin position="174"/>
        <end position="184"/>
    </location>
</feature>
<proteinExistence type="predicted"/>
<comment type="caution">
    <text evidence="3">The sequence shown here is derived from an EMBL/GenBank/DDBJ whole genome shotgun (WGS) entry which is preliminary data.</text>
</comment>
<organism evidence="3 4">
    <name type="scientific">Martelella mangrovi</name>
    <dbReference type="NCBI Taxonomy" id="1397477"/>
    <lineage>
        <taxon>Bacteria</taxon>
        <taxon>Pseudomonadati</taxon>
        <taxon>Pseudomonadota</taxon>
        <taxon>Alphaproteobacteria</taxon>
        <taxon>Hyphomicrobiales</taxon>
        <taxon>Aurantimonadaceae</taxon>
        <taxon>Martelella</taxon>
    </lineage>
</organism>
<dbReference type="InterPro" id="IPR051044">
    <property type="entry name" value="MAG_DAG_Lipase"/>
</dbReference>
<reference evidence="3 4" key="1">
    <citation type="submission" date="2024-06" db="EMBL/GenBank/DDBJ databases">
        <title>Genomic Encyclopedia of Type Strains, Phase IV (KMG-IV): sequencing the most valuable type-strain genomes for metagenomic binning, comparative biology and taxonomic classification.</title>
        <authorList>
            <person name="Goeker M."/>
        </authorList>
    </citation>
    <scope>NUCLEOTIDE SEQUENCE [LARGE SCALE GENOMIC DNA]</scope>
    <source>
        <strain evidence="3 4">DSM 28102</strain>
    </source>
</reference>
<dbReference type="Pfam" id="PF12146">
    <property type="entry name" value="Hydrolase_4"/>
    <property type="match status" value="1"/>
</dbReference>
<dbReference type="Gene3D" id="3.40.50.1820">
    <property type="entry name" value="alpha/beta hydrolase"/>
    <property type="match status" value="1"/>
</dbReference>
<accession>A0ABV2I7D9</accession>
<sequence length="299" mass="32827">MTGRMRAFDGVGLRYALYGCEKARATVMIVAGRSEFIEKYAETVSDLRQAGYAVAVLDLRGQGGSDRRPEDRNIGHIERFSDYPRDILDFLEQHVRGTMPAPCFLLGHSLGGLIALSAAESGRERFAGLVLAAPFVGLRHDRYPTWLIRSAAWLACHTGRGGRQTGVARTAPPRFEDQHHTSDRTRYERNLQAARHDPPYLLGPVSYGWLSACIGEIKRMTKPERLASISCPVLVLSGGRDSVIPADAQARLAERLGAHHVVLPESGHEIFQEADATRDRALEATIGFLDTHSAATDNG</sequence>
<dbReference type="SUPFAM" id="SSF53474">
    <property type="entry name" value="alpha/beta-Hydrolases"/>
    <property type="match status" value="1"/>
</dbReference>
<evidence type="ECO:0000313" key="3">
    <source>
        <dbReference type="EMBL" id="MET3598524.1"/>
    </source>
</evidence>
<evidence type="ECO:0000256" key="1">
    <source>
        <dbReference type="SAM" id="MobiDB-lite"/>
    </source>
</evidence>
<dbReference type="InterPro" id="IPR029058">
    <property type="entry name" value="AB_hydrolase_fold"/>
</dbReference>
<dbReference type="PRINTS" id="PR00111">
    <property type="entry name" value="ABHYDROLASE"/>
</dbReference>
<evidence type="ECO:0000313" key="4">
    <source>
        <dbReference type="Proteomes" id="UP001549164"/>
    </source>
</evidence>
<name>A0ABV2I7D9_9HYPH</name>
<dbReference type="Proteomes" id="UP001549164">
    <property type="component" value="Unassembled WGS sequence"/>
</dbReference>
<keyword evidence="4" id="KW-1185">Reference proteome</keyword>
<keyword evidence="3" id="KW-0378">Hydrolase</keyword>
<feature type="domain" description="Serine aminopeptidase S33" evidence="2">
    <location>
        <begin position="22"/>
        <end position="275"/>
    </location>
</feature>